<dbReference type="Proteomes" id="UP000504610">
    <property type="component" value="Unplaced"/>
</dbReference>
<dbReference type="AlphaFoldDB" id="A0A9W3CP16"/>
<protein>
    <submittedName>
        <fullName evidence="3">Uncharacterized protein LOC130502626</fullName>
    </submittedName>
</protein>
<proteinExistence type="predicted"/>
<evidence type="ECO:0000313" key="2">
    <source>
        <dbReference type="Proteomes" id="UP000504610"/>
    </source>
</evidence>
<dbReference type="OrthoDB" id="1033916at2759"/>
<accession>A0A9W3CP16</accession>
<dbReference type="KEGG" id="rsz:130502626"/>
<organism evidence="2 3">
    <name type="scientific">Raphanus sativus</name>
    <name type="common">Radish</name>
    <name type="synonym">Raphanus raphanistrum var. sativus</name>
    <dbReference type="NCBI Taxonomy" id="3726"/>
    <lineage>
        <taxon>Eukaryota</taxon>
        <taxon>Viridiplantae</taxon>
        <taxon>Streptophyta</taxon>
        <taxon>Embryophyta</taxon>
        <taxon>Tracheophyta</taxon>
        <taxon>Spermatophyta</taxon>
        <taxon>Magnoliopsida</taxon>
        <taxon>eudicotyledons</taxon>
        <taxon>Gunneridae</taxon>
        <taxon>Pentapetalae</taxon>
        <taxon>rosids</taxon>
        <taxon>malvids</taxon>
        <taxon>Brassicales</taxon>
        <taxon>Brassicaceae</taxon>
        <taxon>Brassiceae</taxon>
        <taxon>Raphanus</taxon>
    </lineage>
</organism>
<dbReference type="Pfam" id="PF13966">
    <property type="entry name" value="zf-RVT"/>
    <property type="match status" value="1"/>
</dbReference>
<evidence type="ECO:0000313" key="3">
    <source>
        <dbReference type="RefSeq" id="XP_056853353.1"/>
    </source>
</evidence>
<dbReference type="GeneID" id="130502626"/>
<gene>
    <name evidence="3" type="primary">LOC130502626</name>
</gene>
<evidence type="ECO:0000259" key="1">
    <source>
        <dbReference type="Pfam" id="PF13966"/>
    </source>
</evidence>
<name>A0A9W3CP16_RAPSA</name>
<sequence>MDRVSVWDHNVDATCGLCNASPESRNHLFFGCSYSSQLWEYLSYGLLRSSYSNDWSSIMPLLCQDDKGRKWSFCIRYAFQACLYAIWRERNKIKHGERATPVTILKKLVAKSIRNKLSLIENYRRKGMEGVLIFWFEARS</sequence>
<keyword evidence="2" id="KW-1185">Reference proteome</keyword>
<reference evidence="3" key="1">
    <citation type="submission" date="2025-08" db="UniProtKB">
        <authorList>
            <consortium name="RefSeq"/>
        </authorList>
    </citation>
    <scope>IDENTIFICATION</scope>
    <source>
        <tissue evidence="3">Leaf</tissue>
    </source>
</reference>
<dbReference type="InterPro" id="IPR026960">
    <property type="entry name" value="RVT-Znf"/>
</dbReference>
<dbReference type="RefSeq" id="XP_056853353.1">
    <property type="nucleotide sequence ID" value="XM_056997373.1"/>
</dbReference>
<feature type="domain" description="Reverse transcriptase zinc-binding" evidence="1">
    <location>
        <begin position="2"/>
        <end position="39"/>
    </location>
</feature>